<gene>
    <name evidence="1" type="ORF">DFJ64_2663</name>
</gene>
<dbReference type="CDD" id="cd02440">
    <property type="entry name" value="AdoMet_MTases"/>
    <property type="match status" value="1"/>
</dbReference>
<dbReference type="EMBL" id="QTUC01000001">
    <property type="protein sequence ID" value="REF37222.1"/>
    <property type="molecule type" value="Genomic_DNA"/>
</dbReference>
<reference evidence="1 2" key="1">
    <citation type="submission" date="2018-08" db="EMBL/GenBank/DDBJ databases">
        <title>Sequencing the genomes of 1000 actinobacteria strains.</title>
        <authorList>
            <person name="Klenk H.-P."/>
        </authorList>
    </citation>
    <scope>NUCLEOTIDE SEQUENCE [LARGE SCALE GENOMIC DNA]</scope>
    <source>
        <strain evidence="1 2">DSM 22891</strain>
    </source>
</reference>
<dbReference type="Gene3D" id="3.40.50.150">
    <property type="entry name" value="Vaccinia Virus protein VP39"/>
    <property type="match status" value="1"/>
</dbReference>
<protein>
    <submittedName>
        <fullName evidence="1">S-adenosyl methyltransferase</fullName>
    </submittedName>
</protein>
<dbReference type="PIRSF" id="PIRSF017393">
    <property type="entry name" value="MTase_SAV2177"/>
    <property type="match status" value="1"/>
</dbReference>
<sequence length="276" mass="30509">MDGSKTIPPGIDPTKPNVGRIWDYLLGGTEWFEIDKMAAERLKQLAPELAEDGVWANRGFLQRSARWLAEKAGIRQFIDIGAGLPTRNNTHEAVRAVAPDARVVYVDNDPVICEYSRSLLKDTPNTFYLCADLEDPDSILNNSDVRALIDFSQPVGLILAAVVHFVPDERDPWGLLRRYKDALAPGSYVALSHGTTSRTSPELVEKATKLYSSASAQLYMRSEEDIERLFEGLELVPPYPGAPATLTYAGLWGAEVPEDADSEGSRYWLCGVGRKP</sequence>
<dbReference type="OrthoDB" id="3815449at2"/>
<evidence type="ECO:0000313" key="2">
    <source>
        <dbReference type="Proteomes" id="UP000256485"/>
    </source>
</evidence>
<dbReference type="InterPro" id="IPR029063">
    <property type="entry name" value="SAM-dependent_MTases_sf"/>
</dbReference>
<keyword evidence="1" id="KW-0808">Transferase</keyword>
<accession>A0A3D9V600</accession>
<dbReference type="RefSeq" id="WP_115850719.1">
    <property type="nucleotide sequence ID" value="NZ_QTUC01000001.1"/>
</dbReference>
<keyword evidence="2" id="KW-1185">Reference proteome</keyword>
<comment type="caution">
    <text evidence="1">The sequence shown here is derived from an EMBL/GenBank/DDBJ whole genome shotgun (WGS) entry which is preliminary data.</text>
</comment>
<keyword evidence="1" id="KW-0489">Methyltransferase</keyword>
<proteinExistence type="predicted"/>
<dbReference type="Proteomes" id="UP000256485">
    <property type="component" value="Unassembled WGS sequence"/>
</dbReference>
<dbReference type="GO" id="GO:0032259">
    <property type="term" value="P:methylation"/>
    <property type="evidence" value="ECO:0007669"/>
    <property type="project" value="UniProtKB-KW"/>
</dbReference>
<dbReference type="AlphaFoldDB" id="A0A3D9V600"/>
<evidence type="ECO:0000313" key="1">
    <source>
        <dbReference type="EMBL" id="REF37222.1"/>
    </source>
</evidence>
<dbReference type="InterPro" id="IPR006764">
    <property type="entry name" value="SAM_dep_MeTrfase_SAV2177_type"/>
</dbReference>
<organism evidence="1 2">
    <name type="scientific">Thermasporomyces composti</name>
    <dbReference type="NCBI Taxonomy" id="696763"/>
    <lineage>
        <taxon>Bacteria</taxon>
        <taxon>Bacillati</taxon>
        <taxon>Actinomycetota</taxon>
        <taxon>Actinomycetes</taxon>
        <taxon>Propionibacteriales</taxon>
        <taxon>Nocardioidaceae</taxon>
        <taxon>Thermasporomyces</taxon>
    </lineage>
</organism>
<dbReference type="GO" id="GO:0008168">
    <property type="term" value="F:methyltransferase activity"/>
    <property type="evidence" value="ECO:0007669"/>
    <property type="project" value="UniProtKB-KW"/>
</dbReference>
<name>A0A3D9V600_THECX</name>
<dbReference type="SUPFAM" id="SSF53335">
    <property type="entry name" value="S-adenosyl-L-methionine-dependent methyltransferases"/>
    <property type="match status" value="1"/>
</dbReference>
<dbReference type="Pfam" id="PF04672">
    <property type="entry name" value="Methyltransf_19"/>
    <property type="match status" value="1"/>
</dbReference>